<evidence type="ECO:0000256" key="4">
    <source>
        <dbReference type="ARBA" id="ARBA00022989"/>
    </source>
</evidence>
<feature type="transmembrane region" description="Helical" evidence="6">
    <location>
        <begin position="56"/>
        <end position="81"/>
    </location>
</feature>
<dbReference type="PIRSF" id="PIRSF002419">
    <property type="entry name" value="Tetraspanin"/>
    <property type="match status" value="1"/>
</dbReference>
<dbReference type="RefSeq" id="XP_022300662.1">
    <property type="nucleotide sequence ID" value="XM_022444954.1"/>
</dbReference>
<comment type="subcellular location">
    <subcellularLocation>
        <location evidence="1 6">Membrane</location>
        <topology evidence="1 6">Multi-pass membrane protein</topology>
    </subcellularLocation>
</comment>
<dbReference type="Pfam" id="PF00335">
    <property type="entry name" value="Tetraspanin"/>
    <property type="match status" value="1"/>
</dbReference>
<name>A0A8B8BB60_CRAVI</name>
<evidence type="ECO:0000313" key="7">
    <source>
        <dbReference type="Proteomes" id="UP000694844"/>
    </source>
</evidence>
<reference evidence="8" key="2">
    <citation type="submission" date="2025-08" db="UniProtKB">
        <authorList>
            <consortium name="RefSeq"/>
        </authorList>
    </citation>
    <scope>IDENTIFICATION</scope>
    <source>
        <tissue evidence="8">Whole sample</tissue>
    </source>
</reference>
<feature type="transmembrane region" description="Helical" evidence="6">
    <location>
        <begin position="93"/>
        <end position="115"/>
    </location>
</feature>
<protein>
    <recommendedName>
        <fullName evidence="6">Tetraspanin</fullName>
    </recommendedName>
</protein>
<dbReference type="Proteomes" id="UP000694844">
    <property type="component" value="Chromosome 1"/>
</dbReference>
<proteinExistence type="inferred from homology"/>
<sequence>MSQDHITCFKCLIVICNIPVIALGAVGVGLGTWVLLEEPSVLELSSLRELSVLDQSYLLTCVYLALTAAAAILVFGIVGVIATHSQQACCLGIYAAMLSLTLCLEVAGCTLGVVFKNTWDQHLDEAVYRNLRTEYDGSPGTQNYFSRHMNAVQASFSCCGYGNWTDFERSLSWNRTLEGGGSALVPLSCCLPRSNASLSITDCRSSPDTTNAYTEPCKPKLRELFRKYETIIIACTASLGFCQLLMLILALILMCMMAKDETQYDFKQNM</sequence>
<dbReference type="Gene3D" id="1.10.1450.10">
    <property type="entry name" value="Tetraspanin"/>
    <property type="match status" value="1"/>
</dbReference>
<gene>
    <name evidence="8" type="primary">LOC111108867</name>
</gene>
<dbReference type="GeneID" id="111108867"/>
<evidence type="ECO:0000256" key="1">
    <source>
        <dbReference type="ARBA" id="ARBA00004141"/>
    </source>
</evidence>
<evidence type="ECO:0000256" key="6">
    <source>
        <dbReference type="RuleBase" id="RU361218"/>
    </source>
</evidence>
<evidence type="ECO:0000256" key="2">
    <source>
        <dbReference type="ARBA" id="ARBA00006840"/>
    </source>
</evidence>
<keyword evidence="5 6" id="KW-0472">Membrane</keyword>
<dbReference type="InterPro" id="IPR000301">
    <property type="entry name" value="Tetraspanin_animals"/>
</dbReference>
<dbReference type="AlphaFoldDB" id="A0A8B8BB60"/>
<dbReference type="PRINTS" id="PR00259">
    <property type="entry name" value="TMFOUR"/>
</dbReference>
<keyword evidence="4 6" id="KW-1133">Transmembrane helix</keyword>
<comment type="similarity">
    <text evidence="2 6">Belongs to the tetraspanin (TM4SF) family.</text>
</comment>
<organism evidence="7 8">
    <name type="scientific">Crassostrea virginica</name>
    <name type="common">Eastern oyster</name>
    <dbReference type="NCBI Taxonomy" id="6565"/>
    <lineage>
        <taxon>Eukaryota</taxon>
        <taxon>Metazoa</taxon>
        <taxon>Spiralia</taxon>
        <taxon>Lophotrochozoa</taxon>
        <taxon>Mollusca</taxon>
        <taxon>Bivalvia</taxon>
        <taxon>Autobranchia</taxon>
        <taxon>Pteriomorphia</taxon>
        <taxon>Ostreida</taxon>
        <taxon>Ostreoidea</taxon>
        <taxon>Ostreidae</taxon>
        <taxon>Crassostrea</taxon>
    </lineage>
</organism>
<dbReference type="GO" id="GO:0005886">
    <property type="term" value="C:plasma membrane"/>
    <property type="evidence" value="ECO:0007669"/>
    <property type="project" value="TreeGrafter"/>
</dbReference>
<dbReference type="PANTHER" id="PTHR19282">
    <property type="entry name" value="TETRASPANIN"/>
    <property type="match status" value="1"/>
</dbReference>
<keyword evidence="7" id="KW-1185">Reference proteome</keyword>
<reference evidence="7" key="1">
    <citation type="submission" date="2024-06" db="UniProtKB">
        <authorList>
            <consortium name="RefSeq"/>
        </authorList>
    </citation>
    <scope>NUCLEOTIDE SEQUENCE [LARGE SCALE GENOMIC DNA]</scope>
</reference>
<accession>A0A8B8BB60</accession>
<evidence type="ECO:0000256" key="3">
    <source>
        <dbReference type="ARBA" id="ARBA00022692"/>
    </source>
</evidence>
<dbReference type="OrthoDB" id="6134317at2759"/>
<keyword evidence="3 6" id="KW-0812">Transmembrane</keyword>
<dbReference type="InterPro" id="IPR008952">
    <property type="entry name" value="Tetraspanin_EC2_sf"/>
</dbReference>
<dbReference type="SUPFAM" id="SSF48652">
    <property type="entry name" value="Tetraspanin"/>
    <property type="match status" value="1"/>
</dbReference>
<evidence type="ECO:0000313" key="8">
    <source>
        <dbReference type="RefSeq" id="XP_022300662.1"/>
    </source>
</evidence>
<dbReference type="InterPro" id="IPR018499">
    <property type="entry name" value="Tetraspanin/Peripherin"/>
</dbReference>
<feature type="transmembrane region" description="Helical" evidence="6">
    <location>
        <begin position="231"/>
        <end position="258"/>
    </location>
</feature>
<evidence type="ECO:0000256" key="5">
    <source>
        <dbReference type="ARBA" id="ARBA00023136"/>
    </source>
</evidence>
<feature type="transmembrane region" description="Helical" evidence="6">
    <location>
        <begin position="12"/>
        <end position="36"/>
    </location>
</feature>
<dbReference type="PANTHER" id="PTHR19282:SF544">
    <property type="entry name" value="TETRASPANIN"/>
    <property type="match status" value="1"/>
</dbReference>
<dbReference type="KEGG" id="cvn:111108867"/>